<dbReference type="InterPro" id="IPR000821">
    <property type="entry name" value="Ala_racemase"/>
</dbReference>
<dbReference type="Pfam" id="PF00842">
    <property type="entry name" value="Ala_racemase_C"/>
    <property type="match status" value="1"/>
</dbReference>
<evidence type="ECO:0000256" key="7">
    <source>
        <dbReference type="PIRSR" id="PIRSR600821-52"/>
    </source>
</evidence>
<dbReference type="EC" id="5.1.1.1" evidence="5"/>
<sequence length="394" mass="43253">MIDYLKRSWAEVNLDALQYNVQQIKNILEPNCMLLGVVKADAYGHGATQVARKLAECGVDWFGVSNIEEGLALRTHGFTQPILIFGTTPPELAETLAKQNITQTVYGLEYAKALQQQAHAQGVTVNCHIKVDTGMTRLGFLADDSHFETSLQEIEEVAGFHNLTLGGIFTHFASADDYLGDAVEYTKAQFARFTHMVDILREHGVEVPIRHCCNSAATLSYPEMHLDMVRPGIILYGLDPSDQCAGKISLKPVMSLKSVIASVKRIDAGTQVSYGRIYTAKQDALIAVVPIGYADGYGRNLSGKARMLVNGHFAPVIGRVCMDQLMVDVTDLPAVKRGDPVVIFGGQGGEYLSVDELAEKLGTVNYEITCMLSKRIPRVYVQDGKEVEVVHYII</sequence>
<comment type="pathway">
    <text evidence="5">Amino-acid biosynthesis; D-alanine biosynthesis; D-alanine from L-alanine: step 1/1.</text>
</comment>
<evidence type="ECO:0000313" key="10">
    <source>
        <dbReference type="Proteomes" id="UP000199158"/>
    </source>
</evidence>
<dbReference type="HAMAP" id="MF_01201">
    <property type="entry name" value="Ala_racemase"/>
    <property type="match status" value="1"/>
</dbReference>
<feature type="modified residue" description="N6-(pyridoxal phosphate)lysine" evidence="5 6">
    <location>
        <position position="39"/>
    </location>
</feature>
<dbReference type="FunFam" id="3.20.20.10:FF:000002">
    <property type="entry name" value="Alanine racemase"/>
    <property type="match status" value="1"/>
</dbReference>
<feature type="active site" description="Proton acceptor; specific for L-alanine" evidence="5">
    <location>
        <position position="274"/>
    </location>
</feature>
<dbReference type="SUPFAM" id="SSF51419">
    <property type="entry name" value="PLP-binding barrel"/>
    <property type="match status" value="1"/>
</dbReference>
<dbReference type="GO" id="GO:0030170">
    <property type="term" value="F:pyridoxal phosphate binding"/>
    <property type="evidence" value="ECO:0007669"/>
    <property type="project" value="UniProtKB-UniRule"/>
</dbReference>
<evidence type="ECO:0000256" key="3">
    <source>
        <dbReference type="ARBA" id="ARBA00022898"/>
    </source>
</evidence>
<comment type="function">
    <text evidence="5">Catalyzes the interconversion of L-alanine and D-alanine. May also act on other amino acids.</text>
</comment>
<dbReference type="InterPro" id="IPR009006">
    <property type="entry name" value="Ala_racemase/Decarboxylase_C"/>
</dbReference>
<keyword evidence="10" id="KW-1185">Reference proteome</keyword>
<feature type="binding site" evidence="5 7">
    <location>
        <position position="322"/>
    </location>
    <ligand>
        <name>substrate</name>
    </ligand>
</feature>
<dbReference type="InterPro" id="IPR001608">
    <property type="entry name" value="Ala_racemase_N"/>
</dbReference>
<dbReference type="PANTHER" id="PTHR30511">
    <property type="entry name" value="ALANINE RACEMASE"/>
    <property type="match status" value="1"/>
</dbReference>
<dbReference type="GO" id="GO:0009252">
    <property type="term" value="P:peptidoglycan biosynthetic process"/>
    <property type="evidence" value="ECO:0007669"/>
    <property type="project" value="TreeGrafter"/>
</dbReference>
<comment type="catalytic activity">
    <reaction evidence="1 5">
        <text>L-alanine = D-alanine</text>
        <dbReference type="Rhea" id="RHEA:20249"/>
        <dbReference type="ChEBI" id="CHEBI:57416"/>
        <dbReference type="ChEBI" id="CHEBI:57972"/>
        <dbReference type="EC" id="5.1.1.1"/>
    </reaction>
</comment>
<proteinExistence type="inferred from homology"/>
<feature type="binding site" evidence="5 7">
    <location>
        <position position="137"/>
    </location>
    <ligand>
        <name>substrate</name>
    </ligand>
</feature>
<dbReference type="STRING" id="474960.SAMN05216180_1879"/>
<dbReference type="Gene3D" id="3.20.20.10">
    <property type="entry name" value="Alanine racemase"/>
    <property type="match status" value="1"/>
</dbReference>
<dbReference type="GO" id="GO:0008784">
    <property type="term" value="F:alanine racemase activity"/>
    <property type="evidence" value="ECO:0007669"/>
    <property type="project" value="UniProtKB-UniRule"/>
</dbReference>
<dbReference type="Pfam" id="PF01168">
    <property type="entry name" value="Ala_racemase_N"/>
    <property type="match status" value="1"/>
</dbReference>
<keyword evidence="3 5" id="KW-0663">Pyridoxal phosphate</keyword>
<dbReference type="EMBL" id="FOCG01000001">
    <property type="protein sequence ID" value="SEM81708.1"/>
    <property type="molecule type" value="Genomic_DNA"/>
</dbReference>
<dbReference type="InterPro" id="IPR011079">
    <property type="entry name" value="Ala_racemase_C"/>
</dbReference>
<dbReference type="Gene3D" id="2.40.37.10">
    <property type="entry name" value="Lyase, Ornithine Decarboxylase, Chain A, domain 1"/>
    <property type="match status" value="1"/>
</dbReference>
<organism evidence="9 10">
    <name type="scientific">Hydrogenoanaerobacterium saccharovorans</name>
    <dbReference type="NCBI Taxonomy" id="474960"/>
    <lineage>
        <taxon>Bacteria</taxon>
        <taxon>Bacillati</taxon>
        <taxon>Bacillota</taxon>
        <taxon>Clostridia</taxon>
        <taxon>Eubacteriales</taxon>
        <taxon>Oscillospiraceae</taxon>
        <taxon>Hydrogenoanaerobacterium</taxon>
    </lineage>
</organism>
<feature type="domain" description="Alanine racemase C-terminal" evidence="8">
    <location>
        <begin position="253"/>
        <end position="381"/>
    </location>
</feature>
<evidence type="ECO:0000259" key="8">
    <source>
        <dbReference type="SMART" id="SM01005"/>
    </source>
</evidence>
<evidence type="ECO:0000256" key="4">
    <source>
        <dbReference type="ARBA" id="ARBA00023235"/>
    </source>
</evidence>
<dbReference type="InterPro" id="IPR029066">
    <property type="entry name" value="PLP-binding_barrel"/>
</dbReference>
<evidence type="ECO:0000256" key="2">
    <source>
        <dbReference type="ARBA" id="ARBA00001933"/>
    </source>
</evidence>
<evidence type="ECO:0000313" key="9">
    <source>
        <dbReference type="EMBL" id="SEM81708.1"/>
    </source>
</evidence>
<evidence type="ECO:0000256" key="5">
    <source>
        <dbReference type="HAMAP-Rule" id="MF_01201"/>
    </source>
</evidence>
<evidence type="ECO:0000256" key="6">
    <source>
        <dbReference type="PIRSR" id="PIRSR600821-50"/>
    </source>
</evidence>
<comment type="similarity">
    <text evidence="5">Belongs to the alanine racemase family.</text>
</comment>
<dbReference type="PANTHER" id="PTHR30511:SF0">
    <property type="entry name" value="ALANINE RACEMASE, CATABOLIC-RELATED"/>
    <property type="match status" value="1"/>
</dbReference>
<feature type="active site" description="Proton acceptor; specific for D-alanine" evidence="5">
    <location>
        <position position="39"/>
    </location>
</feature>
<protein>
    <recommendedName>
        <fullName evidence="5">Alanine racemase</fullName>
        <ecNumber evidence="5">5.1.1.1</ecNumber>
    </recommendedName>
</protein>
<gene>
    <name evidence="9" type="ORF">SAMN05216180_1879</name>
</gene>
<dbReference type="SMART" id="SM01005">
    <property type="entry name" value="Ala_racemase_C"/>
    <property type="match status" value="1"/>
</dbReference>
<dbReference type="GO" id="GO:0030632">
    <property type="term" value="P:D-alanine biosynthetic process"/>
    <property type="evidence" value="ECO:0007669"/>
    <property type="project" value="UniProtKB-UniRule"/>
</dbReference>
<evidence type="ECO:0000256" key="1">
    <source>
        <dbReference type="ARBA" id="ARBA00000316"/>
    </source>
</evidence>
<dbReference type="AlphaFoldDB" id="A0A1H8BI78"/>
<dbReference type="PROSITE" id="PS00395">
    <property type="entry name" value="ALANINE_RACEMASE"/>
    <property type="match status" value="1"/>
</dbReference>
<dbReference type="NCBIfam" id="TIGR00492">
    <property type="entry name" value="alr"/>
    <property type="match status" value="1"/>
</dbReference>
<dbReference type="OrthoDB" id="9813814at2"/>
<dbReference type="FunFam" id="2.40.37.10:FF:000006">
    <property type="entry name" value="Alanine racemase"/>
    <property type="match status" value="1"/>
</dbReference>
<accession>A0A1H8BI78</accession>
<dbReference type="InterPro" id="IPR020622">
    <property type="entry name" value="Ala_racemase_pyridoxalP-BS"/>
</dbReference>
<reference evidence="9 10" key="1">
    <citation type="submission" date="2016-10" db="EMBL/GenBank/DDBJ databases">
        <authorList>
            <person name="de Groot N.N."/>
        </authorList>
    </citation>
    <scope>NUCLEOTIDE SEQUENCE [LARGE SCALE GENOMIC DNA]</scope>
    <source>
        <strain evidence="9 10">CGMCC 1.5070</strain>
    </source>
</reference>
<dbReference type="Proteomes" id="UP000199158">
    <property type="component" value="Unassembled WGS sequence"/>
</dbReference>
<dbReference type="RefSeq" id="WP_092753867.1">
    <property type="nucleotide sequence ID" value="NZ_FOCG01000001.1"/>
</dbReference>
<comment type="cofactor">
    <cofactor evidence="2 5 6">
        <name>pyridoxal 5'-phosphate</name>
        <dbReference type="ChEBI" id="CHEBI:597326"/>
    </cofactor>
</comment>
<keyword evidence="4 5" id="KW-0413">Isomerase</keyword>
<dbReference type="CDD" id="cd00430">
    <property type="entry name" value="PLPDE_III_AR"/>
    <property type="match status" value="1"/>
</dbReference>
<dbReference type="SUPFAM" id="SSF50621">
    <property type="entry name" value="Alanine racemase C-terminal domain-like"/>
    <property type="match status" value="1"/>
</dbReference>
<dbReference type="PRINTS" id="PR00992">
    <property type="entry name" value="ALARACEMASE"/>
</dbReference>
<dbReference type="UniPathway" id="UPA00042">
    <property type="reaction ID" value="UER00497"/>
</dbReference>
<name>A0A1H8BI78_9FIRM</name>
<dbReference type="GO" id="GO:0005829">
    <property type="term" value="C:cytosol"/>
    <property type="evidence" value="ECO:0007669"/>
    <property type="project" value="TreeGrafter"/>
</dbReference>